<organism evidence="2 3">
    <name type="scientific">Hibiscus sabdariffa</name>
    <name type="common">roselle</name>
    <dbReference type="NCBI Taxonomy" id="183260"/>
    <lineage>
        <taxon>Eukaryota</taxon>
        <taxon>Viridiplantae</taxon>
        <taxon>Streptophyta</taxon>
        <taxon>Embryophyta</taxon>
        <taxon>Tracheophyta</taxon>
        <taxon>Spermatophyta</taxon>
        <taxon>Magnoliopsida</taxon>
        <taxon>eudicotyledons</taxon>
        <taxon>Gunneridae</taxon>
        <taxon>Pentapetalae</taxon>
        <taxon>rosids</taxon>
        <taxon>malvids</taxon>
        <taxon>Malvales</taxon>
        <taxon>Malvaceae</taxon>
        <taxon>Malvoideae</taxon>
        <taxon>Hibiscus</taxon>
    </lineage>
</organism>
<sequence>MDPADSHQIGSRTSSFTAVWAATWPRRWEQIGGATNVVFLPVIGAVWAHETPAKEACRRRLDGSGHLGGFGGRGDGSRSRTKATSSPQADASKKSFGHNKSDWRRVWCGMNRFGRIPIGGSWYGDDVRISGLGLSWIRVDVLDYYNRIKLC</sequence>
<dbReference type="Proteomes" id="UP001472677">
    <property type="component" value="Unassembled WGS sequence"/>
</dbReference>
<reference evidence="2 3" key="1">
    <citation type="journal article" date="2024" name="G3 (Bethesda)">
        <title>Genome assembly of Hibiscus sabdariffa L. provides insights into metabolisms of medicinal natural products.</title>
        <authorList>
            <person name="Kim T."/>
        </authorList>
    </citation>
    <scope>NUCLEOTIDE SEQUENCE [LARGE SCALE GENOMIC DNA]</scope>
    <source>
        <strain evidence="2">TK-2024</strain>
        <tissue evidence="2">Old leaves</tissue>
    </source>
</reference>
<proteinExistence type="predicted"/>
<feature type="compositionally biased region" description="Gly residues" evidence="1">
    <location>
        <begin position="65"/>
        <end position="74"/>
    </location>
</feature>
<name>A0ABR2F9L2_9ROSI</name>
<gene>
    <name evidence="2" type="ORF">V6N12_062704</name>
</gene>
<evidence type="ECO:0000256" key="1">
    <source>
        <dbReference type="SAM" id="MobiDB-lite"/>
    </source>
</evidence>
<dbReference type="EMBL" id="JBBPBM010000007">
    <property type="protein sequence ID" value="KAK8575027.1"/>
    <property type="molecule type" value="Genomic_DNA"/>
</dbReference>
<comment type="caution">
    <text evidence="2">The sequence shown here is derived from an EMBL/GenBank/DDBJ whole genome shotgun (WGS) entry which is preliminary data.</text>
</comment>
<evidence type="ECO:0000313" key="3">
    <source>
        <dbReference type="Proteomes" id="UP001472677"/>
    </source>
</evidence>
<protein>
    <submittedName>
        <fullName evidence="2">Uncharacterized protein</fullName>
    </submittedName>
</protein>
<feature type="region of interest" description="Disordered" evidence="1">
    <location>
        <begin position="59"/>
        <end position="97"/>
    </location>
</feature>
<evidence type="ECO:0000313" key="2">
    <source>
        <dbReference type="EMBL" id="KAK8575027.1"/>
    </source>
</evidence>
<keyword evidence="3" id="KW-1185">Reference proteome</keyword>
<accession>A0ABR2F9L2</accession>